<keyword evidence="3" id="KW-1185">Reference proteome</keyword>
<reference evidence="2" key="1">
    <citation type="submission" date="2021-06" db="EMBL/GenBank/DDBJ databases">
        <authorList>
            <person name="Kallberg Y."/>
            <person name="Tangrot J."/>
            <person name="Rosling A."/>
        </authorList>
    </citation>
    <scope>NUCLEOTIDE SEQUENCE</scope>
    <source>
        <strain evidence="2">IA702</strain>
    </source>
</reference>
<feature type="non-terminal residue" evidence="2">
    <location>
        <position position="1"/>
    </location>
</feature>
<evidence type="ECO:0000256" key="1">
    <source>
        <dbReference type="SAM" id="MobiDB-lite"/>
    </source>
</evidence>
<proteinExistence type="predicted"/>
<name>A0A9N9DS46_9GLOM</name>
<accession>A0A9N9DS46</accession>
<dbReference type="Proteomes" id="UP000789572">
    <property type="component" value="Unassembled WGS sequence"/>
</dbReference>
<evidence type="ECO:0000313" key="3">
    <source>
        <dbReference type="Proteomes" id="UP000789572"/>
    </source>
</evidence>
<sequence>PFFVIMPPKRNVEDESEGAPRRSKRLQLARDDSVLAAGASNLRLSSGS</sequence>
<dbReference type="EMBL" id="CAJVPJ010003844">
    <property type="protein sequence ID" value="CAG8645423.1"/>
    <property type="molecule type" value="Genomic_DNA"/>
</dbReference>
<gene>
    <name evidence="2" type="ORF">POCULU_LOCUS9654</name>
</gene>
<comment type="caution">
    <text evidence="2">The sequence shown here is derived from an EMBL/GenBank/DDBJ whole genome shotgun (WGS) entry which is preliminary data.</text>
</comment>
<dbReference type="AlphaFoldDB" id="A0A9N9DS46"/>
<protein>
    <submittedName>
        <fullName evidence="2">695_t:CDS:1</fullName>
    </submittedName>
</protein>
<organism evidence="2 3">
    <name type="scientific">Paraglomus occultum</name>
    <dbReference type="NCBI Taxonomy" id="144539"/>
    <lineage>
        <taxon>Eukaryota</taxon>
        <taxon>Fungi</taxon>
        <taxon>Fungi incertae sedis</taxon>
        <taxon>Mucoromycota</taxon>
        <taxon>Glomeromycotina</taxon>
        <taxon>Glomeromycetes</taxon>
        <taxon>Paraglomerales</taxon>
        <taxon>Paraglomeraceae</taxon>
        <taxon>Paraglomus</taxon>
    </lineage>
</organism>
<evidence type="ECO:0000313" key="2">
    <source>
        <dbReference type="EMBL" id="CAG8645423.1"/>
    </source>
</evidence>
<feature type="region of interest" description="Disordered" evidence="1">
    <location>
        <begin position="1"/>
        <end position="30"/>
    </location>
</feature>